<dbReference type="EMBL" id="FNYO01000030">
    <property type="protein sequence ID" value="SEI98339.1"/>
    <property type="molecule type" value="Genomic_DNA"/>
</dbReference>
<name>A0A1H6V185_9GAMM</name>
<gene>
    <name evidence="1" type="ORF">SAMN04244579_02687</name>
</gene>
<protein>
    <submittedName>
        <fullName evidence="1">Uncharacterized protein</fullName>
    </submittedName>
</protein>
<organism evidence="1 2">
    <name type="scientific">Azotobacter beijerinckii</name>
    <dbReference type="NCBI Taxonomy" id="170623"/>
    <lineage>
        <taxon>Bacteria</taxon>
        <taxon>Pseudomonadati</taxon>
        <taxon>Pseudomonadota</taxon>
        <taxon>Gammaproteobacteria</taxon>
        <taxon>Pseudomonadales</taxon>
        <taxon>Pseudomonadaceae</taxon>
        <taxon>Azotobacter</taxon>
    </lineage>
</organism>
<dbReference type="AlphaFoldDB" id="A0A1H6V185"/>
<reference evidence="1 2" key="1">
    <citation type="submission" date="2016-10" db="EMBL/GenBank/DDBJ databases">
        <authorList>
            <person name="de Groot N.N."/>
        </authorList>
    </citation>
    <scope>NUCLEOTIDE SEQUENCE [LARGE SCALE GENOMIC DNA]</scope>
    <source>
        <strain evidence="1 2">DSM 1041</strain>
    </source>
</reference>
<sequence length="88" mass="9937">MEQDKVRAEFEAAMNAEAEAGGYEVDWSRSEVDAERYANPAVRSAWWAWQASREAVVVELPEPVPFRSREDTIQDCRAAIHAAGIRTK</sequence>
<dbReference type="RefSeq" id="WP_090900158.1">
    <property type="nucleotide sequence ID" value="NZ_FNYO01000030.1"/>
</dbReference>
<dbReference type="Proteomes" id="UP000199005">
    <property type="component" value="Unassembled WGS sequence"/>
</dbReference>
<dbReference type="Pfam" id="PF26207">
    <property type="entry name" value="Phage_phiTE_015"/>
    <property type="match status" value="1"/>
</dbReference>
<evidence type="ECO:0000313" key="1">
    <source>
        <dbReference type="EMBL" id="SEI98339.1"/>
    </source>
</evidence>
<evidence type="ECO:0000313" key="2">
    <source>
        <dbReference type="Proteomes" id="UP000199005"/>
    </source>
</evidence>
<dbReference type="InterPro" id="IPR058601">
    <property type="entry name" value="Phage_phiTE_015-like"/>
</dbReference>
<accession>A0A1H6V185</accession>
<proteinExistence type="predicted"/>